<evidence type="ECO:0000256" key="1">
    <source>
        <dbReference type="SAM" id="MobiDB-lite"/>
    </source>
</evidence>
<comment type="caution">
    <text evidence="2">The sequence shown here is derived from an EMBL/GenBank/DDBJ whole genome shotgun (WGS) entry which is preliminary data.</text>
</comment>
<evidence type="ECO:0000313" key="2">
    <source>
        <dbReference type="EMBL" id="KZM70385.1"/>
    </source>
</evidence>
<dbReference type="OrthoDB" id="4408652at2"/>
<feature type="region of interest" description="Disordered" evidence="1">
    <location>
        <begin position="1"/>
        <end position="30"/>
    </location>
</feature>
<dbReference type="RefSeq" id="WP_067577641.1">
    <property type="nucleotide sequence ID" value="NZ_JABMCZ010000003.1"/>
</dbReference>
<dbReference type="AlphaFoldDB" id="A0A164JGN8"/>
<dbReference type="Proteomes" id="UP000076512">
    <property type="component" value="Unassembled WGS sequence"/>
</dbReference>
<sequence>MSPRAGARATEPSAPPIAAPGDGRGTPLRSGVSIWLPQANPILRTTVVTNASGGSAIGVPMVRGAGSRVAHRLLRSFPGASVLDGFATFSARSAKVRKLLESDAKRTARGYFGGRWTPGTARRLGAGDE</sequence>
<gene>
    <name evidence="2" type="ORF">AWN90_03630</name>
</gene>
<accession>A0A164JGN8</accession>
<dbReference type="EMBL" id="LWGR01000015">
    <property type="protein sequence ID" value="KZM70385.1"/>
    <property type="molecule type" value="Genomic_DNA"/>
</dbReference>
<proteinExistence type="predicted"/>
<dbReference type="STRING" id="455432.AWN90_03630"/>
<organism evidence="2 3">
    <name type="scientific">Nocardia terpenica</name>
    <dbReference type="NCBI Taxonomy" id="455432"/>
    <lineage>
        <taxon>Bacteria</taxon>
        <taxon>Bacillati</taxon>
        <taxon>Actinomycetota</taxon>
        <taxon>Actinomycetes</taxon>
        <taxon>Mycobacteriales</taxon>
        <taxon>Nocardiaceae</taxon>
        <taxon>Nocardia</taxon>
    </lineage>
</organism>
<evidence type="ECO:0000313" key="3">
    <source>
        <dbReference type="Proteomes" id="UP000076512"/>
    </source>
</evidence>
<reference evidence="2 3" key="1">
    <citation type="submission" date="2016-04" db="EMBL/GenBank/DDBJ databases">
        <authorList>
            <person name="Evans L.H."/>
            <person name="Alamgir A."/>
            <person name="Owens N."/>
            <person name="Weber N.D."/>
            <person name="Virtaneva K."/>
            <person name="Barbian K."/>
            <person name="Babar A."/>
            <person name="Rosenke K."/>
        </authorList>
    </citation>
    <scope>NUCLEOTIDE SEQUENCE [LARGE SCALE GENOMIC DNA]</scope>
    <source>
        <strain evidence="2 3">IFM 0406</strain>
    </source>
</reference>
<protein>
    <submittedName>
        <fullName evidence="2">Uncharacterized protein</fullName>
    </submittedName>
</protein>
<keyword evidence="3" id="KW-1185">Reference proteome</keyword>
<name>A0A164JGN8_9NOCA</name>